<dbReference type="SUPFAM" id="SSF56801">
    <property type="entry name" value="Acetyl-CoA synthetase-like"/>
    <property type="match status" value="1"/>
</dbReference>
<evidence type="ECO:0000313" key="3">
    <source>
        <dbReference type="Proteomes" id="UP001527181"/>
    </source>
</evidence>
<protein>
    <submittedName>
        <fullName evidence="2">AMP-binding protein</fullName>
    </submittedName>
</protein>
<dbReference type="Pfam" id="PF00501">
    <property type="entry name" value="AMP-binding"/>
    <property type="match status" value="1"/>
</dbReference>
<dbReference type="Proteomes" id="UP001527181">
    <property type="component" value="Unassembled WGS sequence"/>
</dbReference>
<proteinExistence type="predicted"/>
<name>A0ABT4H695_PAEAL</name>
<dbReference type="PANTHER" id="PTHR45527:SF14">
    <property type="entry name" value="PLIPASTATIN SYNTHASE SUBUNIT B"/>
    <property type="match status" value="1"/>
</dbReference>
<feature type="domain" description="AMP-dependent synthetase/ligase" evidence="1">
    <location>
        <begin position="2"/>
        <end position="128"/>
    </location>
</feature>
<keyword evidence="3" id="KW-1185">Reference proteome</keyword>
<organism evidence="2 3">
    <name type="scientific">Paenibacillus alvei</name>
    <name type="common">Bacillus alvei</name>
    <dbReference type="NCBI Taxonomy" id="44250"/>
    <lineage>
        <taxon>Bacteria</taxon>
        <taxon>Bacillati</taxon>
        <taxon>Bacillota</taxon>
        <taxon>Bacilli</taxon>
        <taxon>Bacillales</taxon>
        <taxon>Paenibacillaceae</taxon>
        <taxon>Paenibacillus</taxon>
    </lineage>
</organism>
<sequence>MLTYGELNERANRLAHYLRKLGAGPEVLVGICAERSTELAVGILGILKSGAAYVPIDAAYPAERIAYMIEDACMPLLLTQERLIRQLPQHEATIVRLDADWEAIAKESADAVISGVGEENAAYVIYTS</sequence>
<gene>
    <name evidence="2" type="ORF">M5X12_27635</name>
</gene>
<dbReference type="EMBL" id="JAMDNP010000085">
    <property type="protein sequence ID" value="MCY9764278.1"/>
    <property type="molecule type" value="Genomic_DNA"/>
</dbReference>
<comment type="caution">
    <text evidence="2">The sequence shown here is derived from an EMBL/GenBank/DDBJ whole genome shotgun (WGS) entry which is preliminary data.</text>
</comment>
<evidence type="ECO:0000259" key="1">
    <source>
        <dbReference type="Pfam" id="PF00501"/>
    </source>
</evidence>
<dbReference type="Gene3D" id="3.40.50.980">
    <property type="match status" value="1"/>
</dbReference>
<evidence type="ECO:0000313" key="2">
    <source>
        <dbReference type="EMBL" id="MCY9764278.1"/>
    </source>
</evidence>
<reference evidence="2 3" key="1">
    <citation type="submission" date="2022-05" db="EMBL/GenBank/DDBJ databases">
        <title>Genome Sequencing of Bee-Associated Microbes.</title>
        <authorList>
            <person name="Dunlap C."/>
        </authorList>
    </citation>
    <scope>NUCLEOTIDE SEQUENCE [LARGE SCALE GENOMIC DNA]</scope>
    <source>
        <strain evidence="2 3">NRRL B-04010</strain>
    </source>
</reference>
<accession>A0ABT4H695</accession>
<dbReference type="PANTHER" id="PTHR45527">
    <property type="entry name" value="NONRIBOSOMAL PEPTIDE SYNTHETASE"/>
    <property type="match status" value="1"/>
</dbReference>
<feature type="non-terminal residue" evidence="2">
    <location>
        <position position="128"/>
    </location>
</feature>
<dbReference type="InterPro" id="IPR000873">
    <property type="entry name" value="AMP-dep_synth/lig_dom"/>
</dbReference>